<keyword evidence="2" id="KW-1133">Transmembrane helix</keyword>
<dbReference type="AlphaFoldDB" id="A0A103R5W7"/>
<dbReference type="EMBL" id="LOXM01000182">
    <property type="protein sequence ID" value="KVG61798.1"/>
    <property type="molecule type" value="Genomic_DNA"/>
</dbReference>
<dbReference type="NCBIfam" id="TIGR04346">
    <property type="entry name" value="DotA_TraY"/>
    <property type="match status" value="1"/>
</dbReference>
<dbReference type="Proteomes" id="UP000064029">
    <property type="component" value="Unassembled WGS sequence"/>
</dbReference>
<feature type="region of interest" description="Disordered" evidence="1">
    <location>
        <begin position="25"/>
        <end position="45"/>
    </location>
</feature>
<gene>
    <name evidence="3" type="ORF">WJ33_30900</name>
</gene>
<protein>
    <recommendedName>
        <fullName evidence="5">Conjugal transfer protein TraY</fullName>
    </recommendedName>
</protein>
<feature type="transmembrane region" description="Helical" evidence="2">
    <location>
        <begin position="581"/>
        <end position="604"/>
    </location>
</feature>
<keyword evidence="2" id="KW-0812">Transmembrane</keyword>
<name>A0A103R5W7_9BURK</name>
<proteinExistence type="predicted"/>
<comment type="caution">
    <text evidence="3">The sequence shown here is derived from an EMBL/GenBank/DDBJ whole genome shotgun (WGS) entry which is preliminary data.</text>
</comment>
<evidence type="ECO:0000313" key="3">
    <source>
        <dbReference type="EMBL" id="KVG61798.1"/>
    </source>
</evidence>
<feature type="transmembrane region" description="Helical" evidence="2">
    <location>
        <begin position="175"/>
        <end position="194"/>
    </location>
</feature>
<evidence type="ECO:0000256" key="1">
    <source>
        <dbReference type="SAM" id="MobiDB-lite"/>
    </source>
</evidence>
<evidence type="ECO:0000313" key="4">
    <source>
        <dbReference type="Proteomes" id="UP000064029"/>
    </source>
</evidence>
<keyword evidence="2" id="KW-0472">Membrane</keyword>
<dbReference type="InterPro" id="IPR027628">
    <property type="entry name" value="DotA_TraY"/>
</dbReference>
<evidence type="ECO:0000256" key="2">
    <source>
        <dbReference type="SAM" id="Phobius"/>
    </source>
</evidence>
<feature type="transmembrane region" description="Helical" evidence="2">
    <location>
        <begin position="655"/>
        <end position="683"/>
    </location>
</feature>
<dbReference type="OrthoDB" id="7010241at2"/>
<feature type="compositionally biased region" description="Gly residues" evidence="1">
    <location>
        <begin position="790"/>
        <end position="799"/>
    </location>
</feature>
<sequence length="799" mass="83343">MARRCDGRRVGRLFLVVPLETGIHDGRKRSRARDPTMRTTSQKTLTGRRLARTGLCFGDAISRGRGKQTAIALAILLASVTSFAQSPVSMGEIQNAANRGGDKSMSLLELVYGSVVHNPLAAGGRSGGMVAQLFLVLNACMLAVGAIWAMYHFGSAMIATGQDGEFMGQKKSSPWFIIRMSVGFAGLVPVFGGYCGAQMAMLWGTMLGVGIANLSLDAAVSVLNSGGSMIATPASPQATTLAKALFEANLCAQAANTAIANMPNESGVSVDAGENFNAITTSNKVVLMNQRGLSCGGAEINITQPPTLPSYDGMAVYSLDPGSIYSQMLGAHQSALTALQSTLSSAAQAYVSSVNGQAQPADPQNTINRAALQYEKTVSDAISNSSNAINGLASAIQSNLQRDGWIMMGAWYQTFAQANSQVTSLANATAAAVPGTDPAYMPYPQLYRRVSAAYLQQNQQDASVSTAQNASGMFGSGVSGLTDAKSILGKIFNGQGIVKWAVNLNSGQGPGGTTNPLIGMKNLGDYILDAGWVGLAGYAALEGIAEAKETTAGRIASAAADVATLGMSDVIAGAAKGILKALAPFVVITIISLFFFGAMLSIYIPMLPFIIWFSGVVSWYAVVGESMVASPLWAMTHLDGEGEGLGQRPTHGYIFLLNVMFRPVFMEIGFVLAGAGIVVLGTLLNSMFGVAMQNAQYDSTTGLVSIIGYIVLYVGMCQTLCNSTFSLIHIVPDQVFSWVGGQMASRMPELEDRVNRLFGAGIGHGGNIGRSQVPSVLGRGNGDPPRSIGPSGGVGRDLG</sequence>
<feature type="transmembrane region" description="Helical" evidence="2">
    <location>
        <begin position="129"/>
        <end position="154"/>
    </location>
</feature>
<feature type="transmembrane region" description="Helical" evidence="2">
    <location>
        <begin position="610"/>
        <end position="634"/>
    </location>
</feature>
<evidence type="ECO:0008006" key="5">
    <source>
        <dbReference type="Google" id="ProtNLM"/>
    </source>
</evidence>
<feature type="region of interest" description="Disordered" evidence="1">
    <location>
        <begin position="769"/>
        <end position="799"/>
    </location>
</feature>
<accession>A0A103R5W7</accession>
<feature type="transmembrane region" description="Helical" evidence="2">
    <location>
        <begin position="703"/>
        <end position="721"/>
    </location>
</feature>
<reference evidence="3 4" key="1">
    <citation type="submission" date="2015-11" db="EMBL/GenBank/DDBJ databases">
        <title>Expanding the genomic diversity of Burkholderia species for the development of highly accurate diagnostics.</title>
        <authorList>
            <person name="Sahl J."/>
            <person name="Keim P."/>
            <person name="Wagner D."/>
        </authorList>
    </citation>
    <scope>NUCLEOTIDE SEQUENCE [LARGE SCALE GENOMIC DNA]</scope>
    <source>
        <strain evidence="3 4">MSMB2036</strain>
    </source>
</reference>
<organism evidence="3 4">
    <name type="scientific">Burkholderia ubonensis</name>
    <dbReference type="NCBI Taxonomy" id="101571"/>
    <lineage>
        <taxon>Bacteria</taxon>
        <taxon>Pseudomonadati</taxon>
        <taxon>Pseudomonadota</taxon>
        <taxon>Betaproteobacteria</taxon>
        <taxon>Burkholderiales</taxon>
        <taxon>Burkholderiaceae</taxon>
        <taxon>Burkholderia</taxon>
        <taxon>Burkholderia cepacia complex</taxon>
    </lineage>
</organism>